<evidence type="ECO:0000313" key="1">
    <source>
        <dbReference type="EMBL" id="ESU25221.1"/>
    </source>
</evidence>
<accession>V6SF81</accession>
<dbReference type="Pfam" id="PF19666">
    <property type="entry name" value="DUF6169"/>
    <property type="match status" value="1"/>
</dbReference>
<name>V6SF81_9FLAO</name>
<evidence type="ECO:0000313" key="2">
    <source>
        <dbReference type="Proteomes" id="UP000018004"/>
    </source>
</evidence>
<comment type="caution">
    <text evidence="1">The sequence shown here is derived from an EMBL/GenBank/DDBJ whole genome shotgun (WGS) entry which is preliminary data.</text>
</comment>
<dbReference type="AlphaFoldDB" id="V6SF81"/>
<organism evidence="1 2">
    <name type="scientific">Flavobacterium limnosediminis JC2902</name>
    <dbReference type="NCBI Taxonomy" id="1341181"/>
    <lineage>
        <taxon>Bacteria</taxon>
        <taxon>Pseudomonadati</taxon>
        <taxon>Bacteroidota</taxon>
        <taxon>Flavobacteriia</taxon>
        <taxon>Flavobacteriales</taxon>
        <taxon>Flavobacteriaceae</taxon>
        <taxon>Flavobacterium</taxon>
    </lineage>
</organism>
<dbReference type="EMBL" id="AVGG01000033">
    <property type="protein sequence ID" value="ESU25221.1"/>
    <property type="molecule type" value="Genomic_DNA"/>
</dbReference>
<gene>
    <name evidence="1" type="ORF">FLJC2902T_31610</name>
</gene>
<proteinExistence type="predicted"/>
<dbReference type="Proteomes" id="UP000018004">
    <property type="component" value="Unassembled WGS sequence"/>
</dbReference>
<dbReference type="PATRIC" id="fig|1341181.4.peg.3106"/>
<sequence length="80" mass="9673">MIYVCDDKDNKGEKRFNVFQRWYQKSNFTDFIMKVDNVIVCNSNDTDYTLYSSLLYHQDNTNKETILELYQTIQDILNEK</sequence>
<reference evidence="1 2" key="1">
    <citation type="submission" date="2013-08" db="EMBL/GenBank/DDBJ databases">
        <title>Flavobacterium limnosediminis JC2902 genome sequencing.</title>
        <authorList>
            <person name="Lee K."/>
            <person name="Yi H."/>
            <person name="Park S."/>
            <person name="Chun J."/>
        </authorList>
    </citation>
    <scope>NUCLEOTIDE SEQUENCE [LARGE SCALE GENOMIC DNA]</scope>
    <source>
        <strain evidence="1 2">JC2902</strain>
    </source>
</reference>
<protein>
    <submittedName>
        <fullName evidence="1">Uncharacterized protein</fullName>
    </submittedName>
</protein>
<dbReference type="InterPro" id="IPR046167">
    <property type="entry name" value="DUF6169"/>
</dbReference>
<keyword evidence="2" id="KW-1185">Reference proteome</keyword>